<reference evidence="5" key="1">
    <citation type="journal article" date="2020" name="bioRxiv">
        <title>Comparative genomics of Chlamydomonas.</title>
        <authorList>
            <person name="Craig R.J."/>
            <person name="Hasan A.R."/>
            <person name="Ness R.W."/>
            <person name="Keightley P.D."/>
        </authorList>
    </citation>
    <scope>NUCLEOTIDE SEQUENCE</scope>
    <source>
        <strain evidence="5">CCAP 11/70</strain>
    </source>
</reference>
<dbReference type="SUPFAM" id="SSF54928">
    <property type="entry name" value="RNA-binding domain, RBD"/>
    <property type="match status" value="2"/>
</dbReference>
<dbReference type="Pfam" id="PF00076">
    <property type="entry name" value="RRM_1"/>
    <property type="match status" value="2"/>
</dbReference>
<feature type="region of interest" description="Disordered" evidence="3">
    <location>
        <begin position="91"/>
        <end position="111"/>
    </location>
</feature>
<dbReference type="InterPro" id="IPR034207">
    <property type="entry name" value="RBM45_RRM3"/>
</dbReference>
<dbReference type="PANTHER" id="PTHR48027">
    <property type="entry name" value="HETEROGENEOUS NUCLEAR RIBONUCLEOPROTEIN 87F-RELATED"/>
    <property type="match status" value="1"/>
</dbReference>
<evidence type="ECO:0000256" key="3">
    <source>
        <dbReference type="SAM" id="MobiDB-lite"/>
    </source>
</evidence>
<dbReference type="SMART" id="SM00360">
    <property type="entry name" value="RRM"/>
    <property type="match status" value="2"/>
</dbReference>
<keyword evidence="6" id="KW-1185">Reference proteome</keyword>
<evidence type="ECO:0000256" key="1">
    <source>
        <dbReference type="ARBA" id="ARBA00022884"/>
    </source>
</evidence>
<dbReference type="InterPro" id="IPR000504">
    <property type="entry name" value="RRM_dom"/>
</dbReference>
<feature type="domain" description="RRM" evidence="4">
    <location>
        <begin position="354"/>
        <end position="434"/>
    </location>
</feature>
<dbReference type="InterPro" id="IPR012677">
    <property type="entry name" value="Nucleotide-bd_a/b_plait_sf"/>
</dbReference>
<gene>
    <name evidence="5" type="ORF">HYH03_016783</name>
</gene>
<dbReference type="GO" id="GO:0003723">
    <property type="term" value="F:RNA binding"/>
    <property type="evidence" value="ECO:0007669"/>
    <property type="project" value="UniProtKB-UniRule"/>
</dbReference>
<organism evidence="5 6">
    <name type="scientific">Edaphochlamys debaryana</name>
    <dbReference type="NCBI Taxonomy" id="47281"/>
    <lineage>
        <taxon>Eukaryota</taxon>
        <taxon>Viridiplantae</taxon>
        <taxon>Chlorophyta</taxon>
        <taxon>core chlorophytes</taxon>
        <taxon>Chlorophyceae</taxon>
        <taxon>CS clade</taxon>
        <taxon>Chlamydomonadales</taxon>
        <taxon>Chlamydomonadales incertae sedis</taxon>
        <taxon>Edaphochlamys</taxon>
    </lineage>
</organism>
<feature type="compositionally biased region" description="Low complexity" evidence="3">
    <location>
        <begin position="449"/>
        <end position="463"/>
    </location>
</feature>
<sequence length="591" mass="60831">MAASSLEAVDSPHGSRLFIVCGKNVEAETLQVAFRPFGNVQNVKVIREKGVAYVKYDKASSAALAMENLNGAVLNNGRGPKLKVLLAEAPNTSRGMHPPRPAEQEISSDPDNIPPRSRLFIVVPKQADPQQINDAMSGYEGLEYCKTDLVASKGVVFCKFTKASFALRALEDTTGHGTVGPYKVKCMLAEPKTKRGRGDGSPQDMFSPLTQQTAKLDYGINHHLPPDASHMPLDLPMGHALSPSPIGVTDYSAISGLGSLSGLGGFNHLGDAANLAANMQSHLSAQVIAGAGAYGGSSLTGRYEASPDGSCLGGGGWGDRHEVNALGFNMNLGSLHTGNSAAVTPHDSPSLCKQRLFVVVHKSVTQDVLARLFRKFNGMEYCDLKKDPATGRSKGFCFVNYSTPEAAAAAIAQLNGIEFPPHSNQRLKVMYAEQLGARNQGGSAGGAPGSATHAAHAAAAAHAAGGARSPMAMSLQASTPSPVHTPLSPSVGGLGSDMNVASVQSVQETLANMSLPRVASGNGVDELEAARRMASPISSGTQAAASAGIGGVLGGAPGLGSPLAGTAAAVVSPPMGSPLSVARELMFNVAA</sequence>
<name>A0A835XJ54_9CHLO</name>
<dbReference type="Gene3D" id="3.30.70.330">
    <property type="match status" value="2"/>
</dbReference>
<dbReference type="Proteomes" id="UP000612055">
    <property type="component" value="Unassembled WGS sequence"/>
</dbReference>
<dbReference type="CDD" id="cd12368">
    <property type="entry name" value="RRM3_RBM45"/>
    <property type="match status" value="1"/>
</dbReference>
<accession>A0A835XJ54</accession>
<dbReference type="OrthoDB" id="439808at2759"/>
<feature type="region of interest" description="Disordered" evidence="3">
    <location>
        <begin position="440"/>
        <end position="463"/>
    </location>
</feature>
<evidence type="ECO:0000313" key="5">
    <source>
        <dbReference type="EMBL" id="KAG2484365.1"/>
    </source>
</evidence>
<evidence type="ECO:0000259" key="4">
    <source>
        <dbReference type="PROSITE" id="PS50102"/>
    </source>
</evidence>
<evidence type="ECO:0000256" key="2">
    <source>
        <dbReference type="PROSITE-ProRule" id="PRU00176"/>
    </source>
</evidence>
<keyword evidence="1 2" id="KW-0694">RNA-binding</keyword>
<comment type="caution">
    <text evidence="5">The sequence shown here is derived from an EMBL/GenBank/DDBJ whole genome shotgun (WGS) entry which is preliminary data.</text>
</comment>
<dbReference type="EMBL" id="JAEHOE010000151">
    <property type="protein sequence ID" value="KAG2484365.1"/>
    <property type="molecule type" value="Genomic_DNA"/>
</dbReference>
<dbReference type="InterPro" id="IPR052462">
    <property type="entry name" value="SLIRP/GR-RBP-like"/>
</dbReference>
<protein>
    <recommendedName>
        <fullName evidence="4">RRM domain-containing protein</fullName>
    </recommendedName>
</protein>
<evidence type="ECO:0000313" key="6">
    <source>
        <dbReference type="Proteomes" id="UP000612055"/>
    </source>
</evidence>
<feature type="domain" description="RRM" evidence="4">
    <location>
        <begin position="15"/>
        <end position="89"/>
    </location>
</feature>
<proteinExistence type="predicted"/>
<dbReference type="AlphaFoldDB" id="A0A835XJ54"/>
<dbReference type="InterPro" id="IPR035979">
    <property type="entry name" value="RBD_domain_sf"/>
</dbReference>
<dbReference type="PROSITE" id="PS50102">
    <property type="entry name" value="RRM"/>
    <property type="match status" value="2"/>
</dbReference>